<feature type="region of interest" description="Disordered" evidence="1">
    <location>
        <begin position="31"/>
        <end position="50"/>
    </location>
</feature>
<protein>
    <submittedName>
        <fullName evidence="2">Uncharacterized protein</fullName>
    </submittedName>
</protein>
<evidence type="ECO:0000256" key="1">
    <source>
        <dbReference type="SAM" id="MobiDB-lite"/>
    </source>
</evidence>
<organism evidence="2 3">
    <name type="scientific">Diacronema lutheri</name>
    <name type="common">Unicellular marine alga</name>
    <name type="synonym">Monochrysis lutheri</name>
    <dbReference type="NCBI Taxonomy" id="2081491"/>
    <lineage>
        <taxon>Eukaryota</taxon>
        <taxon>Haptista</taxon>
        <taxon>Haptophyta</taxon>
        <taxon>Pavlovophyceae</taxon>
        <taxon>Pavlovales</taxon>
        <taxon>Pavlovaceae</taxon>
        <taxon>Diacronema</taxon>
    </lineage>
</organism>
<feature type="region of interest" description="Disordered" evidence="1">
    <location>
        <begin position="98"/>
        <end position="136"/>
    </location>
</feature>
<gene>
    <name evidence="2" type="ORF">KFE25_014347</name>
</gene>
<proteinExistence type="predicted"/>
<accession>A0A8J5XFI3</accession>
<dbReference type="EMBL" id="JAGTXO010000037">
    <property type="protein sequence ID" value="KAG8459784.1"/>
    <property type="molecule type" value="Genomic_DNA"/>
</dbReference>
<sequence length="136" mass="15204">MAETRMMSDYELARLRQIERNELVIEALGLRTRAPPPPPHPRPARARLSAERVRFSTRARARASYAELHLFGRDLKAWPLPLPPVYCRLRARMLAEPAPLNAPASKPDTARSRPTGPSDVRRTTEEHGVSGGAQPP</sequence>
<name>A0A8J5XFI3_DIALT</name>
<evidence type="ECO:0000313" key="2">
    <source>
        <dbReference type="EMBL" id="KAG8459784.1"/>
    </source>
</evidence>
<reference evidence="2" key="1">
    <citation type="submission" date="2021-05" db="EMBL/GenBank/DDBJ databases">
        <title>The genome of the haptophyte Pavlova lutheri (Diacronema luteri, Pavlovales) - a model for lipid biosynthesis in eukaryotic algae.</title>
        <authorList>
            <person name="Hulatt C.J."/>
            <person name="Posewitz M.C."/>
        </authorList>
    </citation>
    <scope>NUCLEOTIDE SEQUENCE</scope>
    <source>
        <strain evidence="2">NIVA-4/92</strain>
    </source>
</reference>
<evidence type="ECO:0000313" key="3">
    <source>
        <dbReference type="Proteomes" id="UP000751190"/>
    </source>
</evidence>
<keyword evidence="3" id="KW-1185">Reference proteome</keyword>
<comment type="caution">
    <text evidence="2">The sequence shown here is derived from an EMBL/GenBank/DDBJ whole genome shotgun (WGS) entry which is preliminary data.</text>
</comment>
<dbReference type="Proteomes" id="UP000751190">
    <property type="component" value="Unassembled WGS sequence"/>
</dbReference>
<feature type="compositionally biased region" description="Basic and acidic residues" evidence="1">
    <location>
        <begin position="119"/>
        <end position="128"/>
    </location>
</feature>
<dbReference type="AlphaFoldDB" id="A0A8J5XFI3"/>